<proteinExistence type="predicted"/>
<feature type="region of interest" description="Disordered" evidence="1">
    <location>
        <begin position="25"/>
        <end position="57"/>
    </location>
</feature>
<dbReference type="Proteomes" id="UP000252706">
    <property type="component" value="Unassembled WGS sequence"/>
</dbReference>
<keyword evidence="2" id="KW-0969">Cilium</keyword>
<organism evidence="2 3">
    <name type="scientific">Phaeobacter gallaeciensis</name>
    <dbReference type="NCBI Taxonomy" id="60890"/>
    <lineage>
        <taxon>Bacteria</taxon>
        <taxon>Pseudomonadati</taxon>
        <taxon>Pseudomonadota</taxon>
        <taxon>Alphaproteobacteria</taxon>
        <taxon>Rhodobacterales</taxon>
        <taxon>Roseobacteraceae</taxon>
        <taxon>Phaeobacter</taxon>
    </lineage>
</organism>
<gene>
    <name evidence="2" type="ORF">DS909_11285</name>
</gene>
<keyword evidence="2" id="KW-0966">Cell projection</keyword>
<protein>
    <submittedName>
        <fullName evidence="2">Flagellar basal body-associated protein FliL</fullName>
    </submittedName>
</protein>
<dbReference type="RefSeq" id="WP_113823559.1">
    <property type="nucleotide sequence ID" value="NZ_QOCE01000031.1"/>
</dbReference>
<accession>A0A366WW86</accession>
<evidence type="ECO:0000313" key="3">
    <source>
        <dbReference type="Proteomes" id="UP000252706"/>
    </source>
</evidence>
<keyword evidence="2" id="KW-0282">Flagellum</keyword>
<dbReference type="OrthoDB" id="7864548at2"/>
<dbReference type="AlphaFoldDB" id="A0A366WW86"/>
<comment type="caution">
    <text evidence="2">The sequence shown here is derived from an EMBL/GenBank/DDBJ whole genome shotgun (WGS) entry which is preliminary data.</text>
</comment>
<evidence type="ECO:0000256" key="1">
    <source>
        <dbReference type="SAM" id="MobiDB-lite"/>
    </source>
</evidence>
<name>A0A366WW86_9RHOB</name>
<sequence>MKKLLPIVFLLVGLGAGVGAGVMMGGKPPEVPEGDQSHEDAELDAAEHETKVEASHEDVTENDYLRLTKQFVVPLVAQDRVEGLVTVSLSLEATPGNSDAFYAKEPKLRDAFLQVLFDHANMGGFNGAFTRPENLEVLRGALSEVAKREMGDEIHGVLISDIARQDTH</sequence>
<feature type="compositionally biased region" description="Basic and acidic residues" evidence="1">
    <location>
        <begin position="35"/>
        <end position="57"/>
    </location>
</feature>
<evidence type="ECO:0000313" key="2">
    <source>
        <dbReference type="EMBL" id="RBW54424.1"/>
    </source>
</evidence>
<dbReference type="EMBL" id="QOCE01000031">
    <property type="protein sequence ID" value="RBW54424.1"/>
    <property type="molecule type" value="Genomic_DNA"/>
</dbReference>
<reference evidence="2 3" key="1">
    <citation type="submission" date="2018-07" db="EMBL/GenBank/DDBJ databases">
        <title>Modular assembly of carbohydrate-degrading microbial communities in the ocean.</title>
        <authorList>
            <person name="Enke T.N."/>
            <person name="Datta M.S."/>
            <person name="Schwartzman J.A."/>
            <person name="Cermak N."/>
            <person name="Schmitz D.A."/>
            <person name="Barrere J."/>
            <person name="Cordero O.X."/>
        </authorList>
    </citation>
    <scope>NUCLEOTIDE SEQUENCE [LARGE SCALE GENOMIC DNA]</scope>
    <source>
        <strain evidence="2 3">C3M10</strain>
    </source>
</reference>